<feature type="domain" description="NodB homology" evidence="6">
    <location>
        <begin position="91"/>
        <end position="349"/>
    </location>
</feature>
<gene>
    <name evidence="7" type="ORF">GGR00_002243</name>
</gene>
<keyword evidence="4" id="KW-0732">Signal</keyword>
<dbReference type="Pfam" id="PF01522">
    <property type="entry name" value="Polysacc_deac_1"/>
    <property type="match status" value="1"/>
</dbReference>
<dbReference type="CDD" id="cd10968">
    <property type="entry name" value="CE4_Mlr8448_like_5s"/>
    <property type="match status" value="1"/>
</dbReference>
<evidence type="ECO:0000256" key="5">
    <source>
        <dbReference type="ARBA" id="ARBA00032976"/>
    </source>
</evidence>
<dbReference type="SUPFAM" id="SSF88713">
    <property type="entry name" value="Glycoside hydrolase/deacetylase"/>
    <property type="match status" value="1"/>
</dbReference>
<dbReference type="InterPro" id="IPR002509">
    <property type="entry name" value="NODB_dom"/>
</dbReference>
<evidence type="ECO:0000256" key="2">
    <source>
        <dbReference type="ARBA" id="ARBA00010973"/>
    </source>
</evidence>
<dbReference type="GO" id="GO:0005975">
    <property type="term" value="P:carbohydrate metabolic process"/>
    <property type="evidence" value="ECO:0007669"/>
    <property type="project" value="InterPro"/>
</dbReference>
<dbReference type="EMBL" id="JACHOU010000004">
    <property type="protein sequence ID" value="MBB6354459.1"/>
    <property type="molecule type" value="Genomic_DNA"/>
</dbReference>
<dbReference type="PANTHER" id="PTHR34216">
    <property type="match status" value="1"/>
</dbReference>
<evidence type="ECO:0000256" key="4">
    <source>
        <dbReference type="ARBA" id="ARBA00022729"/>
    </source>
</evidence>
<reference evidence="7 8" key="1">
    <citation type="submission" date="2020-08" db="EMBL/GenBank/DDBJ databases">
        <title>Genomic Encyclopedia of Type Strains, Phase IV (KMG-IV): sequencing the most valuable type-strain genomes for metagenomic binning, comparative biology and taxonomic classification.</title>
        <authorList>
            <person name="Goeker M."/>
        </authorList>
    </citation>
    <scope>NUCLEOTIDE SEQUENCE [LARGE SCALE GENOMIC DNA]</scope>
    <source>
        <strain evidence="7 8">DSM 7051</strain>
    </source>
</reference>
<sequence>MIDAARKLAFLLIGHAGLGALAKPLVGGVGAILMLHRVTAFSGRPDGPNRHLSITPQFLDALIGEMKRLGYAFVSMDEAVARLRSPGRGGRFVALTADDAYRDNLTEALPVLETHAAPMTIYVAPGLTGGDADLWWEVLDDIVEAAKPLSVAMPDGEMKLDCSTAEGRANAFRRLSAHITSEVREEDQRTVLRRWAAQAGVDAAALNSKLLMTWDEIRRCAAHPLLTIGAHTVHHYNLKRLSREAAVREIYRSRSMIEAELGFAPRHFAYPYGYPAAAGLRETELAREAGYLSAVTTRHGILRPEHAGSLHALPRLSVNGRHQDLAAMRAMLSGATTLLANRGRRVVTV</sequence>
<proteinExistence type="inferred from homology"/>
<evidence type="ECO:0000313" key="8">
    <source>
        <dbReference type="Proteomes" id="UP000536262"/>
    </source>
</evidence>
<dbReference type="PROSITE" id="PS51677">
    <property type="entry name" value="NODB"/>
    <property type="match status" value="1"/>
</dbReference>
<organism evidence="7 8">
    <name type="scientific">Aminobacter aganoensis</name>
    <dbReference type="NCBI Taxonomy" id="83264"/>
    <lineage>
        <taxon>Bacteria</taxon>
        <taxon>Pseudomonadati</taxon>
        <taxon>Pseudomonadota</taxon>
        <taxon>Alphaproteobacteria</taxon>
        <taxon>Hyphomicrobiales</taxon>
        <taxon>Phyllobacteriaceae</taxon>
        <taxon>Aminobacter</taxon>
    </lineage>
</organism>
<comment type="caution">
    <text evidence="7">The sequence shown here is derived from an EMBL/GenBank/DDBJ whole genome shotgun (WGS) entry which is preliminary data.</text>
</comment>
<dbReference type="PANTHER" id="PTHR34216:SF7">
    <property type="entry name" value="POLY-BETA-1,6-N-ACETYL-D-GLUCOSAMINE N-DEACETYLASE"/>
    <property type="match status" value="1"/>
</dbReference>
<keyword evidence="8" id="KW-1185">Reference proteome</keyword>
<protein>
    <recommendedName>
        <fullName evidence="3">Chitooligosaccharide deacetylase</fullName>
    </recommendedName>
    <alternativeName>
        <fullName evidence="5">Nodulation protein B</fullName>
    </alternativeName>
</protein>
<evidence type="ECO:0000256" key="3">
    <source>
        <dbReference type="ARBA" id="ARBA00020071"/>
    </source>
</evidence>
<dbReference type="AlphaFoldDB" id="A0A7X0F7C6"/>
<dbReference type="Gene3D" id="3.20.20.370">
    <property type="entry name" value="Glycoside hydrolase/deacetylase"/>
    <property type="match status" value="1"/>
</dbReference>
<evidence type="ECO:0000259" key="6">
    <source>
        <dbReference type="PROSITE" id="PS51677"/>
    </source>
</evidence>
<dbReference type="InterPro" id="IPR051398">
    <property type="entry name" value="Polysacch_Deacetylase"/>
</dbReference>
<comment type="function">
    <text evidence="1">Is involved in generating a small heat-stable compound (Nod), an acylated oligomer of N-acetylglucosamine, that stimulates mitosis in various plant protoplasts.</text>
</comment>
<dbReference type="GO" id="GO:0016810">
    <property type="term" value="F:hydrolase activity, acting on carbon-nitrogen (but not peptide) bonds"/>
    <property type="evidence" value="ECO:0007669"/>
    <property type="project" value="InterPro"/>
</dbReference>
<evidence type="ECO:0000313" key="7">
    <source>
        <dbReference type="EMBL" id="MBB6354459.1"/>
    </source>
</evidence>
<dbReference type="InterPro" id="IPR011330">
    <property type="entry name" value="Glyco_hydro/deAcase_b/a-brl"/>
</dbReference>
<name>A0A7X0F7C6_9HYPH</name>
<evidence type="ECO:0000256" key="1">
    <source>
        <dbReference type="ARBA" id="ARBA00003236"/>
    </source>
</evidence>
<dbReference type="Proteomes" id="UP000536262">
    <property type="component" value="Unassembled WGS sequence"/>
</dbReference>
<comment type="similarity">
    <text evidence="2">Belongs to the polysaccharide deacetylase family.</text>
</comment>
<accession>A0A7X0F7C6</accession>
<dbReference type="RefSeq" id="WP_184699470.1">
    <property type="nucleotide sequence ID" value="NZ_BAABEG010000001.1"/>
</dbReference>